<feature type="region of interest" description="Disordered" evidence="1">
    <location>
        <begin position="1"/>
        <end position="32"/>
    </location>
</feature>
<organism evidence="3 4">
    <name type="scientific">Rhinocladiella mackenziei CBS 650.93</name>
    <dbReference type="NCBI Taxonomy" id="1442369"/>
    <lineage>
        <taxon>Eukaryota</taxon>
        <taxon>Fungi</taxon>
        <taxon>Dikarya</taxon>
        <taxon>Ascomycota</taxon>
        <taxon>Pezizomycotina</taxon>
        <taxon>Eurotiomycetes</taxon>
        <taxon>Chaetothyriomycetidae</taxon>
        <taxon>Chaetothyriales</taxon>
        <taxon>Herpotrichiellaceae</taxon>
        <taxon>Rhinocladiella</taxon>
    </lineage>
</organism>
<dbReference type="Gene3D" id="1.25.40.10">
    <property type="entry name" value="Tetratricopeptide repeat domain"/>
    <property type="match status" value="1"/>
</dbReference>
<name>A0A0D2IRA1_9EURO</name>
<dbReference type="GeneID" id="25291734"/>
<reference evidence="3 4" key="1">
    <citation type="submission" date="2015-01" db="EMBL/GenBank/DDBJ databases">
        <title>The Genome Sequence of Rhinocladiella mackenzie CBS 650.93.</title>
        <authorList>
            <consortium name="The Broad Institute Genomics Platform"/>
            <person name="Cuomo C."/>
            <person name="de Hoog S."/>
            <person name="Gorbushina A."/>
            <person name="Stielow B."/>
            <person name="Teixiera M."/>
            <person name="Abouelleil A."/>
            <person name="Chapman S.B."/>
            <person name="Priest M."/>
            <person name="Young S.K."/>
            <person name="Wortman J."/>
            <person name="Nusbaum C."/>
            <person name="Birren B."/>
        </authorList>
    </citation>
    <scope>NUCLEOTIDE SEQUENCE [LARGE SCALE GENOMIC DNA]</scope>
    <source>
        <strain evidence="3 4">CBS 650.93</strain>
    </source>
</reference>
<dbReference type="PANTHER" id="PTHR38788">
    <property type="entry name" value="CLR5 DOMAIN-CONTAINING PROTEIN"/>
    <property type="match status" value="1"/>
</dbReference>
<dbReference type="InterPro" id="IPR025676">
    <property type="entry name" value="Clr5_dom"/>
</dbReference>
<dbReference type="AlphaFoldDB" id="A0A0D2IRA1"/>
<evidence type="ECO:0000313" key="4">
    <source>
        <dbReference type="Proteomes" id="UP000053617"/>
    </source>
</evidence>
<proteinExistence type="predicted"/>
<dbReference type="InterPro" id="IPR011990">
    <property type="entry name" value="TPR-like_helical_dom_sf"/>
</dbReference>
<feature type="compositionally biased region" description="Polar residues" evidence="1">
    <location>
        <begin position="1"/>
        <end position="11"/>
    </location>
</feature>
<keyword evidence="4" id="KW-1185">Reference proteome</keyword>
<dbReference type="EMBL" id="KN847477">
    <property type="protein sequence ID" value="KIX05691.1"/>
    <property type="molecule type" value="Genomic_DNA"/>
</dbReference>
<dbReference type="OrthoDB" id="539213at2759"/>
<dbReference type="PANTHER" id="PTHR38788:SF3">
    <property type="entry name" value="CLR5 DOMAIN-CONTAINING PROTEIN"/>
    <property type="match status" value="1"/>
</dbReference>
<dbReference type="VEuPathDB" id="FungiDB:Z518_03663"/>
<evidence type="ECO:0000313" key="3">
    <source>
        <dbReference type="EMBL" id="KIX05691.1"/>
    </source>
</evidence>
<dbReference type="RefSeq" id="XP_013272827.1">
    <property type="nucleotide sequence ID" value="XM_013417373.1"/>
</dbReference>
<dbReference type="STRING" id="1442369.A0A0D2IRA1"/>
<evidence type="ECO:0000256" key="1">
    <source>
        <dbReference type="SAM" id="MobiDB-lite"/>
    </source>
</evidence>
<evidence type="ECO:0000259" key="2">
    <source>
        <dbReference type="Pfam" id="PF14420"/>
    </source>
</evidence>
<accession>A0A0D2IRA1</accession>
<dbReference type="Pfam" id="PF14420">
    <property type="entry name" value="Clr5"/>
    <property type="match status" value="1"/>
</dbReference>
<dbReference type="HOGENOM" id="CLU_472508_0_0_1"/>
<feature type="domain" description="Clr5" evidence="2">
    <location>
        <begin position="35"/>
        <end position="87"/>
    </location>
</feature>
<sequence length="540" mass="61698">MLNYGTCSSTSDTDDQPLQPHQQADKPWRIVGPTPEQWTNIKDIFTQLYLVENRKLKDVRQILSQMHGFNASEKMYKRRITEWKIRKNYKAKDKEILAKRVKAYVDAGYDVQSMSFHGRPVKLDRVKRHYRTDKRFNQLWERLSQSPEDILIGDVAIKQDSPSAATTRLTPVPNFSSTLGQWSSSVEAGTVPEMGNLTTNVRPPAEMYNIEATLFHTYEAVRWQFTAFTPLKLRDLPVRFPDSIPSEVLAGRVDQVSAFWLALDHGFKYLKTGRSKDAWRSFDESCKMVQPLIVSAPLQLLSCLLLHFATAWQGLNELEQHLLKFTASMTSNVLGPSHPLAQALKMIAAGDVRDQAVEPMMNLVLEGYYARRKPNNSSLFALRVDQIDMLRKRQKFDQARALCAQLIQDSQSMRRKRYRTALAALGRLYEDQNEEFAVEGIAHRILDDEASDRGSSNSGGTTTWACDQLASLCMNRGDYLLAESYLRRATCISYQRYAHRGPSLQSLVKKLESCMHQQGKNVDIYKVCEEMGIQTTSIRH</sequence>
<dbReference type="Proteomes" id="UP000053617">
    <property type="component" value="Unassembled WGS sequence"/>
</dbReference>
<gene>
    <name evidence="3" type="ORF">Z518_03663</name>
</gene>
<protein>
    <submittedName>
        <fullName evidence="3">Rhinocladiella mackenziei CBS 650.93 unplaced genomic scaffold supercont1.3, whole genome shotgun sequence</fullName>
    </submittedName>
</protein>